<evidence type="ECO:0000256" key="1">
    <source>
        <dbReference type="ARBA" id="ARBA00006534"/>
    </source>
</evidence>
<sequence length="248" mass="26685">MPASEPTIVAASTGFASRRRGPYDAQPGPVFDLMGELAEAGDAPRICYLNQAVGDQPTAYTVFYGAFAGTRFRPSHLALFPMPNVEDIRTHLLAQDIIWVGGGSVANLCAVWRVHGLPDILHECWQAGVVLGGISAGSICWHLGGATDSYGPTLRPFTEGLGWLPYGNGVHYDGESQRRPLMHRLVGDGTLPTSYCTDDGVGLVYRGTRLAEAVADREGAAAYRVTRETDGGVRETRIEPRLLTGQSR</sequence>
<dbReference type="Proteomes" id="UP000199696">
    <property type="component" value="Unassembled WGS sequence"/>
</dbReference>
<keyword evidence="4" id="KW-0720">Serine protease</keyword>
<accession>A0A1C6VHC2</accession>
<dbReference type="GO" id="GO:0008236">
    <property type="term" value="F:serine-type peptidase activity"/>
    <property type="evidence" value="ECO:0007669"/>
    <property type="project" value="UniProtKB-KW"/>
</dbReference>
<dbReference type="RefSeq" id="WP_091124772.1">
    <property type="nucleotide sequence ID" value="NZ_FMHY01000002.1"/>
</dbReference>
<dbReference type="OrthoDB" id="9778515at2"/>
<dbReference type="GO" id="GO:0006508">
    <property type="term" value="P:proteolysis"/>
    <property type="evidence" value="ECO:0007669"/>
    <property type="project" value="UniProtKB-KW"/>
</dbReference>
<reference evidence="6" key="1">
    <citation type="submission" date="2016-06" db="EMBL/GenBank/DDBJ databases">
        <authorList>
            <person name="Varghese N."/>
            <person name="Submissions Spin"/>
        </authorList>
    </citation>
    <scope>NUCLEOTIDE SEQUENCE [LARGE SCALE GENOMIC DNA]</scope>
    <source>
        <strain evidence="6">DSM 44814</strain>
    </source>
</reference>
<dbReference type="InterPro" id="IPR029062">
    <property type="entry name" value="Class_I_gatase-like"/>
</dbReference>
<dbReference type="EMBL" id="FMHY01000002">
    <property type="protein sequence ID" value="SCL65719.1"/>
    <property type="molecule type" value="Genomic_DNA"/>
</dbReference>
<dbReference type="STRING" id="227316.GA0070604_5500"/>
<evidence type="ECO:0000256" key="4">
    <source>
        <dbReference type="ARBA" id="ARBA00022825"/>
    </source>
</evidence>
<dbReference type="PANTHER" id="PTHR20842">
    <property type="entry name" value="PROTEASE S51 ALPHA-ASPARTYL DIPEPTIDASE"/>
    <property type="match status" value="1"/>
</dbReference>
<proteinExistence type="inferred from homology"/>
<keyword evidence="2" id="KW-0645">Protease</keyword>
<evidence type="ECO:0000313" key="6">
    <source>
        <dbReference type="Proteomes" id="UP000199696"/>
    </source>
</evidence>
<protein>
    <submittedName>
        <fullName evidence="5">Peptidase E</fullName>
    </submittedName>
</protein>
<comment type="similarity">
    <text evidence="1">Belongs to the peptidase S51 family.</text>
</comment>
<dbReference type="CDD" id="cd03146">
    <property type="entry name" value="GAT1_Peptidase_E"/>
    <property type="match status" value="1"/>
</dbReference>
<evidence type="ECO:0000313" key="5">
    <source>
        <dbReference type="EMBL" id="SCL65719.1"/>
    </source>
</evidence>
<keyword evidence="3" id="KW-0378">Hydrolase</keyword>
<name>A0A1C6VHC2_9ACTN</name>
<gene>
    <name evidence="5" type="ORF">GA0070604_5500</name>
</gene>
<dbReference type="SUPFAM" id="SSF52317">
    <property type="entry name" value="Class I glutamine amidotransferase-like"/>
    <property type="match status" value="1"/>
</dbReference>
<organism evidence="5 6">
    <name type="scientific">Micromonospora eburnea</name>
    <dbReference type="NCBI Taxonomy" id="227316"/>
    <lineage>
        <taxon>Bacteria</taxon>
        <taxon>Bacillati</taxon>
        <taxon>Actinomycetota</taxon>
        <taxon>Actinomycetes</taxon>
        <taxon>Micromonosporales</taxon>
        <taxon>Micromonosporaceae</taxon>
        <taxon>Micromonospora</taxon>
    </lineage>
</organism>
<evidence type="ECO:0000256" key="3">
    <source>
        <dbReference type="ARBA" id="ARBA00022801"/>
    </source>
</evidence>
<evidence type="ECO:0000256" key="2">
    <source>
        <dbReference type="ARBA" id="ARBA00022670"/>
    </source>
</evidence>
<dbReference type="InterPro" id="IPR005320">
    <property type="entry name" value="Peptidase_S51"/>
</dbReference>
<keyword evidence="6" id="KW-1185">Reference proteome</keyword>
<dbReference type="Pfam" id="PF03575">
    <property type="entry name" value="Peptidase_S51"/>
    <property type="match status" value="1"/>
</dbReference>
<dbReference type="AlphaFoldDB" id="A0A1C6VHC2"/>
<dbReference type="Gene3D" id="3.40.50.880">
    <property type="match status" value="1"/>
</dbReference>
<dbReference type="PANTHER" id="PTHR20842:SF0">
    <property type="entry name" value="ALPHA-ASPARTYL DIPEPTIDASE"/>
    <property type="match status" value="1"/>
</dbReference>